<accession>A0A426YW63</accession>
<gene>
    <name evidence="1" type="ORF">B296_00006569</name>
</gene>
<evidence type="ECO:0000313" key="2">
    <source>
        <dbReference type="Proteomes" id="UP000287651"/>
    </source>
</evidence>
<proteinExistence type="predicted"/>
<dbReference type="Proteomes" id="UP000287651">
    <property type="component" value="Unassembled WGS sequence"/>
</dbReference>
<comment type="caution">
    <text evidence="1">The sequence shown here is derived from an EMBL/GenBank/DDBJ whole genome shotgun (WGS) entry which is preliminary data.</text>
</comment>
<dbReference type="AlphaFoldDB" id="A0A426YW63"/>
<name>A0A426YW63_ENSVE</name>
<evidence type="ECO:0000313" key="1">
    <source>
        <dbReference type="EMBL" id="RRT55911.1"/>
    </source>
</evidence>
<organism evidence="1 2">
    <name type="scientific">Ensete ventricosum</name>
    <name type="common">Abyssinian banana</name>
    <name type="synonym">Musa ensete</name>
    <dbReference type="NCBI Taxonomy" id="4639"/>
    <lineage>
        <taxon>Eukaryota</taxon>
        <taxon>Viridiplantae</taxon>
        <taxon>Streptophyta</taxon>
        <taxon>Embryophyta</taxon>
        <taxon>Tracheophyta</taxon>
        <taxon>Spermatophyta</taxon>
        <taxon>Magnoliopsida</taxon>
        <taxon>Liliopsida</taxon>
        <taxon>Zingiberales</taxon>
        <taxon>Musaceae</taxon>
        <taxon>Ensete</taxon>
    </lineage>
</organism>
<protein>
    <submittedName>
        <fullName evidence="1">Uncharacterized protein</fullName>
    </submittedName>
</protein>
<reference evidence="1 2" key="1">
    <citation type="journal article" date="2014" name="Agronomy (Basel)">
        <title>A Draft Genome Sequence for Ensete ventricosum, the Drought-Tolerant Tree Against Hunger.</title>
        <authorList>
            <person name="Harrison J."/>
            <person name="Moore K.A."/>
            <person name="Paszkiewicz K."/>
            <person name="Jones T."/>
            <person name="Grant M."/>
            <person name="Ambacheew D."/>
            <person name="Muzemil S."/>
            <person name="Studholme D.J."/>
        </authorList>
    </citation>
    <scope>NUCLEOTIDE SEQUENCE [LARGE SCALE GENOMIC DNA]</scope>
</reference>
<sequence length="107" mass="11961">MIVKRVLYRSRYFSIRRELCECILINLEFVVPCLEALESNLVSELIGDLAGTLKAKREIVYPCIPYPNGEDERGQPSSFLAVSTRWISAAKLLQSGLATLAQRDGGE</sequence>
<dbReference type="EMBL" id="AMZH03009865">
    <property type="protein sequence ID" value="RRT55911.1"/>
    <property type="molecule type" value="Genomic_DNA"/>
</dbReference>